<reference evidence="2" key="1">
    <citation type="submission" date="2022-03" db="EMBL/GenBank/DDBJ databases">
        <authorList>
            <person name="Lindestad O."/>
        </authorList>
    </citation>
    <scope>NUCLEOTIDE SEQUENCE</scope>
</reference>
<evidence type="ECO:0000313" key="3">
    <source>
        <dbReference type="Proteomes" id="UP000838756"/>
    </source>
</evidence>
<name>A0A8S4R272_9NEOP</name>
<sequence>MAFIRLSKGTFYVITGIMFSSRALFDIRPVRPIIMGTFIGERDKFYKMAPPMLNRRVDVLEEQLKLKNALDEHKPLEQVNADLSREQDESEVELGADRQTSILKQGTL</sequence>
<evidence type="ECO:0000256" key="1">
    <source>
        <dbReference type="SAM" id="MobiDB-lite"/>
    </source>
</evidence>
<dbReference type="EMBL" id="CAKXAJ010021542">
    <property type="protein sequence ID" value="CAH2226542.1"/>
    <property type="molecule type" value="Genomic_DNA"/>
</dbReference>
<dbReference type="OrthoDB" id="6929378at2759"/>
<keyword evidence="3" id="KW-1185">Reference proteome</keyword>
<protein>
    <submittedName>
        <fullName evidence="2">Jg538 protein</fullName>
    </submittedName>
</protein>
<accession>A0A8S4R272</accession>
<evidence type="ECO:0000313" key="2">
    <source>
        <dbReference type="EMBL" id="CAH2226542.1"/>
    </source>
</evidence>
<dbReference type="Proteomes" id="UP000838756">
    <property type="component" value="Unassembled WGS sequence"/>
</dbReference>
<feature type="region of interest" description="Disordered" evidence="1">
    <location>
        <begin position="77"/>
        <end position="108"/>
    </location>
</feature>
<feature type="compositionally biased region" description="Polar residues" evidence="1">
    <location>
        <begin position="98"/>
        <end position="108"/>
    </location>
</feature>
<organism evidence="2 3">
    <name type="scientific">Pararge aegeria aegeria</name>
    <dbReference type="NCBI Taxonomy" id="348720"/>
    <lineage>
        <taxon>Eukaryota</taxon>
        <taxon>Metazoa</taxon>
        <taxon>Ecdysozoa</taxon>
        <taxon>Arthropoda</taxon>
        <taxon>Hexapoda</taxon>
        <taxon>Insecta</taxon>
        <taxon>Pterygota</taxon>
        <taxon>Neoptera</taxon>
        <taxon>Endopterygota</taxon>
        <taxon>Lepidoptera</taxon>
        <taxon>Glossata</taxon>
        <taxon>Ditrysia</taxon>
        <taxon>Papilionoidea</taxon>
        <taxon>Nymphalidae</taxon>
        <taxon>Satyrinae</taxon>
        <taxon>Satyrini</taxon>
        <taxon>Parargina</taxon>
        <taxon>Pararge</taxon>
    </lineage>
</organism>
<dbReference type="AlphaFoldDB" id="A0A8S4R272"/>
<proteinExistence type="predicted"/>
<gene>
    <name evidence="2" type="primary">jg538</name>
    <name evidence="2" type="ORF">PAEG_LOCUS7243</name>
</gene>
<comment type="caution">
    <text evidence="2">The sequence shown here is derived from an EMBL/GenBank/DDBJ whole genome shotgun (WGS) entry which is preliminary data.</text>
</comment>